<keyword evidence="2" id="KW-1185">Reference proteome</keyword>
<reference evidence="1 2" key="1">
    <citation type="submission" date="2018-11" db="EMBL/GenBank/DDBJ databases">
        <authorList>
            <consortium name="Pathogen Informatics"/>
        </authorList>
    </citation>
    <scope>NUCLEOTIDE SEQUENCE [LARGE SCALE GENOMIC DNA]</scope>
</reference>
<organism evidence="1 2">
    <name type="scientific">Cylicostephanus goldi</name>
    <name type="common">Nematode worm</name>
    <dbReference type="NCBI Taxonomy" id="71465"/>
    <lineage>
        <taxon>Eukaryota</taxon>
        <taxon>Metazoa</taxon>
        <taxon>Ecdysozoa</taxon>
        <taxon>Nematoda</taxon>
        <taxon>Chromadorea</taxon>
        <taxon>Rhabditida</taxon>
        <taxon>Rhabditina</taxon>
        <taxon>Rhabditomorpha</taxon>
        <taxon>Strongyloidea</taxon>
        <taxon>Strongylidae</taxon>
        <taxon>Cylicostephanus</taxon>
    </lineage>
</organism>
<dbReference type="EMBL" id="UYRV01015204">
    <property type="protein sequence ID" value="VDK60833.1"/>
    <property type="molecule type" value="Genomic_DNA"/>
</dbReference>
<evidence type="ECO:0000313" key="2">
    <source>
        <dbReference type="Proteomes" id="UP000271889"/>
    </source>
</evidence>
<protein>
    <submittedName>
        <fullName evidence="1">Uncharacterized protein</fullName>
    </submittedName>
</protein>
<accession>A0A3P6RX05</accession>
<sequence>MELILFLSSSRASVIHWQVAVRVCGIVDAQVPVATRESHEARTETKQDCIGQIVAPTSCSLEMAPIKTELLFNMSGSCLS</sequence>
<evidence type="ECO:0000313" key="1">
    <source>
        <dbReference type="EMBL" id="VDK60833.1"/>
    </source>
</evidence>
<gene>
    <name evidence="1" type="ORF">CGOC_LOCUS5137</name>
</gene>
<dbReference type="AlphaFoldDB" id="A0A3P6RX05"/>
<name>A0A3P6RX05_CYLGO</name>
<proteinExistence type="predicted"/>
<dbReference type="Proteomes" id="UP000271889">
    <property type="component" value="Unassembled WGS sequence"/>
</dbReference>